<dbReference type="Gene3D" id="2.40.40.10">
    <property type="entry name" value="RlpA-like domain"/>
    <property type="match status" value="1"/>
</dbReference>
<feature type="signal peptide" evidence="3">
    <location>
        <begin position="1"/>
        <end position="18"/>
    </location>
</feature>
<dbReference type="HAMAP" id="MF_02071">
    <property type="entry name" value="RlpA"/>
    <property type="match status" value="1"/>
</dbReference>
<protein>
    <recommendedName>
        <fullName evidence="3">Probable endolytic peptidoglycan transglycosylase RlpA</fullName>
        <ecNumber evidence="3">4.2.2.-</ecNumber>
    </recommendedName>
</protein>
<dbReference type="InterPro" id="IPR036908">
    <property type="entry name" value="RlpA-like_sf"/>
</dbReference>
<evidence type="ECO:0000256" key="4">
    <source>
        <dbReference type="RuleBase" id="RU003495"/>
    </source>
</evidence>
<dbReference type="InterPro" id="IPR034718">
    <property type="entry name" value="RlpA"/>
</dbReference>
<dbReference type="EMBL" id="CACVAU010000047">
    <property type="protein sequence ID" value="CAA6815702.1"/>
    <property type="molecule type" value="Genomic_DNA"/>
</dbReference>
<dbReference type="CDD" id="cd22268">
    <property type="entry name" value="DPBB_RlpA-like"/>
    <property type="match status" value="1"/>
</dbReference>
<keyword evidence="2 3" id="KW-0961">Cell wall biogenesis/degradation</keyword>
<comment type="function">
    <text evidence="3">Lytic transglycosylase with a strong preference for naked glycan strands that lack stem peptides.</text>
</comment>
<feature type="chain" id="PRO_5028538356" description="Probable endolytic peptidoglycan transglycosylase RlpA" evidence="3">
    <location>
        <begin position="19"/>
        <end position="229"/>
    </location>
</feature>
<reference evidence="6" key="1">
    <citation type="submission" date="2020-01" db="EMBL/GenBank/DDBJ databases">
        <authorList>
            <person name="Meier V. D."/>
            <person name="Meier V D."/>
        </authorList>
    </citation>
    <scope>NUCLEOTIDE SEQUENCE</scope>
    <source>
        <strain evidence="6">HLG_WM_MAG_05</strain>
    </source>
</reference>
<sequence length="229" mass="25436" precursor="true">MNFKLILLLTVNASFLLAQNIGDASWYGKKFQGKTTASGEAFDMYAYTTAHRTFPFGTILTVTNLSNNKSVDVRVNDRGPHKLTRIVDLSYQAAKKIGIIEAGIAKVSVIQKRTKPLTQKIQALYPKGNPYLTDDEIKKLDGKRSLGNFTVKASEAEEIKLQIASFNSYKNANNFLNEKQVDGVKMEILNKSSKTKLKSLYKVVILCDSKLSASKIIASKQYNGAYILP</sequence>
<proteinExistence type="inferred from homology"/>
<organism evidence="6">
    <name type="scientific">uncultured Sulfurovum sp</name>
    <dbReference type="NCBI Taxonomy" id="269237"/>
    <lineage>
        <taxon>Bacteria</taxon>
        <taxon>Pseudomonadati</taxon>
        <taxon>Campylobacterota</taxon>
        <taxon>Epsilonproteobacteria</taxon>
        <taxon>Campylobacterales</taxon>
        <taxon>Sulfurovaceae</taxon>
        <taxon>Sulfurovum</taxon>
        <taxon>environmental samples</taxon>
    </lineage>
</organism>
<dbReference type="NCBIfam" id="TIGR00413">
    <property type="entry name" value="rlpA"/>
    <property type="match status" value="1"/>
</dbReference>
<evidence type="ECO:0000256" key="3">
    <source>
        <dbReference type="HAMAP-Rule" id="MF_02071"/>
    </source>
</evidence>
<dbReference type="PANTHER" id="PTHR34183">
    <property type="entry name" value="ENDOLYTIC PEPTIDOGLYCAN TRANSGLYCOSYLASE RLPA"/>
    <property type="match status" value="1"/>
</dbReference>
<name>A0A6S6TJE0_9BACT</name>
<evidence type="ECO:0000256" key="1">
    <source>
        <dbReference type="ARBA" id="ARBA00023239"/>
    </source>
</evidence>
<dbReference type="EC" id="4.2.2.-" evidence="3"/>
<comment type="similarity">
    <text evidence="3 4">Belongs to the RlpA family.</text>
</comment>
<feature type="domain" description="RlpA-like protein double-psi beta-barrel" evidence="5">
    <location>
        <begin position="22"/>
        <end position="108"/>
    </location>
</feature>
<dbReference type="InterPro" id="IPR009009">
    <property type="entry name" value="RlpA-like_DPBB"/>
</dbReference>
<dbReference type="Pfam" id="PF03330">
    <property type="entry name" value="DPBB_1"/>
    <property type="match status" value="1"/>
</dbReference>
<dbReference type="GO" id="GO:0008932">
    <property type="term" value="F:lytic endotransglycosylase activity"/>
    <property type="evidence" value="ECO:0007669"/>
    <property type="project" value="UniProtKB-UniRule"/>
</dbReference>
<keyword evidence="6" id="KW-0449">Lipoprotein</keyword>
<dbReference type="InterPro" id="IPR012997">
    <property type="entry name" value="RplA"/>
</dbReference>
<gene>
    <name evidence="3" type="primary">rlpA</name>
    <name evidence="6" type="ORF">HELGO_WM16543</name>
</gene>
<dbReference type="AlphaFoldDB" id="A0A6S6TJE0"/>
<evidence type="ECO:0000259" key="5">
    <source>
        <dbReference type="Pfam" id="PF03330"/>
    </source>
</evidence>
<keyword evidence="1 3" id="KW-0456">Lyase</keyword>
<evidence type="ECO:0000313" key="6">
    <source>
        <dbReference type="EMBL" id="CAA6815702.1"/>
    </source>
</evidence>
<dbReference type="PANTHER" id="PTHR34183:SF1">
    <property type="entry name" value="ENDOLYTIC PEPTIDOGLYCAN TRANSGLYCOSYLASE RLPA"/>
    <property type="match status" value="1"/>
</dbReference>
<keyword evidence="3" id="KW-0732">Signal</keyword>
<dbReference type="GO" id="GO:0000270">
    <property type="term" value="P:peptidoglycan metabolic process"/>
    <property type="evidence" value="ECO:0007669"/>
    <property type="project" value="UniProtKB-UniRule"/>
</dbReference>
<dbReference type="SUPFAM" id="SSF50685">
    <property type="entry name" value="Barwin-like endoglucanases"/>
    <property type="match status" value="1"/>
</dbReference>
<evidence type="ECO:0000256" key="2">
    <source>
        <dbReference type="ARBA" id="ARBA00023316"/>
    </source>
</evidence>
<accession>A0A6S6TJE0</accession>
<dbReference type="GO" id="GO:0071555">
    <property type="term" value="P:cell wall organization"/>
    <property type="evidence" value="ECO:0007669"/>
    <property type="project" value="UniProtKB-KW"/>
</dbReference>